<feature type="compositionally biased region" description="Polar residues" evidence="1">
    <location>
        <begin position="50"/>
        <end position="65"/>
    </location>
</feature>
<feature type="compositionally biased region" description="Polar residues" evidence="1">
    <location>
        <begin position="310"/>
        <end position="319"/>
    </location>
</feature>
<sequence>MCMSRYMQNLKQTTKLHCAIFWCRSIEVYKSLLVQTSTLSSSLSTISYQGHTETQELSDQRQSTMPPIRHPRSRKHNGRVPQSSPTTTKSDDISKSRPHHGAHNPMTSTTHIDRNLPSVRAEEWKIYSSDGEDDRVHHRKDATPNGSPSTSISKPKPPNGTPSLKATHSNAARSIADGLRSGRAQDSVPQQKSKVEGGDNESLSVRKSQHNGPIKSSLKIQLASAGKADSNARWALKKKLQSSDEWASLTIAEQEARKEAAIERLMRQRFSNRQSREYFEFLYRQEAPYDEKPIYPRAQPQGENDDTSKDSPNYALSQPSEPPASEDVHEITIPEPLKTELQSHDTKPRIGYIARSEYENYVFLAACVRHAPTEVKLDYDAIAQDLKISTETVVQRLQDLKKRLTEQGADLGNNPWAEGHAAFAAEPYYGVILLEVLQKRGPLSPPPLCDLNYHHL</sequence>
<evidence type="ECO:0000313" key="3">
    <source>
        <dbReference type="EMBL" id="KAI1615643.1"/>
    </source>
</evidence>
<accession>A0AAN6E0R1</accession>
<feature type="region of interest" description="Disordered" evidence="1">
    <location>
        <begin position="50"/>
        <end position="216"/>
    </location>
</feature>
<comment type="caution">
    <text evidence="3">The sequence shown here is derived from an EMBL/GenBank/DDBJ whole genome shotgun (WGS) entry which is preliminary data.</text>
</comment>
<dbReference type="InterPro" id="IPR054505">
    <property type="entry name" value="Myb_DNA-bind_8"/>
</dbReference>
<organism evidence="3 4">
    <name type="scientific">Exophiala viscosa</name>
    <dbReference type="NCBI Taxonomy" id="2486360"/>
    <lineage>
        <taxon>Eukaryota</taxon>
        <taxon>Fungi</taxon>
        <taxon>Dikarya</taxon>
        <taxon>Ascomycota</taxon>
        <taxon>Pezizomycotina</taxon>
        <taxon>Eurotiomycetes</taxon>
        <taxon>Chaetothyriomycetidae</taxon>
        <taxon>Chaetothyriales</taxon>
        <taxon>Herpotrichiellaceae</taxon>
        <taxon>Exophiala</taxon>
    </lineage>
</organism>
<name>A0AAN6E0R1_9EURO</name>
<dbReference type="Pfam" id="PF22980">
    <property type="entry name" value="Myb_DNA-bind_8"/>
    <property type="match status" value="1"/>
</dbReference>
<reference evidence="3" key="1">
    <citation type="journal article" date="2022" name="bioRxiv">
        <title>Deciphering the potential niche of two novel black yeast fungi from a biological soil crust based on their genomes, phenotypes, and melanin regulation.</title>
        <authorList>
            <consortium name="DOE Joint Genome Institute"/>
            <person name="Carr E.C."/>
            <person name="Barton Q."/>
            <person name="Grambo S."/>
            <person name="Sullivan M."/>
            <person name="Renfro C.M."/>
            <person name="Kuo A."/>
            <person name="Pangilinan J."/>
            <person name="Lipzen A."/>
            <person name="Keymanesh K."/>
            <person name="Savage E."/>
            <person name="Barry K."/>
            <person name="Grigoriev I.V."/>
            <person name="Riekhof W.R."/>
            <person name="Harris S.S."/>
        </authorList>
    </citation>
    <scope>NUCLEOTIDE SEQUENCE</scope>
    <source>
        <strain evidence="3">JF 03-4F</strain>
    </source>
</reference>
<dbReference type="EMBL" id="MU404352">
    <property type="protein sequence ID" value="KAI1615643.1"/>
    <property type="molecule type" value="Genomic_DNA"/>
</dbReference>
<feature type="compositionally biased region" description="Basic residues" evidence="1">
    <location>
        <begin position="69"/>
        <end position="78"/>
    </location>
</feature>
<dbReference type="AlphaFoldDB" id="A0AAN6E0R1"/>
<protein>
    <recommendedName>
        <fullName evidence="2">Myb-like DNA-binding domain-containing protein</fullName>
    </recommendedName>
</protein>
<dbReference type="Proteomes" id="UP001203852">
    <property type="component" value="Unassembled WGS sequence"/>
</dbReference>
<feature type="domain" description="Myb-like DNA-binding" evidence="2">
    <location>
        <begin position="359"/>
        <end position="403"/>
    </location>
</feature>
<gene>
    <name evidence="3" type="ORF">EDD36DRAFT_193630</name>
</gene>
<evidence type="ECO:0000256" key="1">
    <source>
        <dbReference type="SAM" id="MobiDB-lite"/>
    </source>
</evidence>
<keyword evidence="4" id="KW-1185">Reference proteome</keyword>
<evidence type="ECO:0000313" key="4">
    <source>
        <dbReference type="Proteomes" id="UP001203852"/>
    </source>
</evidence>
<feature type="compositionally biased region" description="Polar residues" evidence="1">
    <location>
        <begin position="161"/>
        <end position="172"/>
    </location>
</feature>
<evidence type="ECO:0000259" key="2">
    <source>
        <dbReference type="Pfam" id="PF22980"/>
    </source>
</evidence>
<feature type="region of interest" description="Disordered" evidence="1">
    <location>
        <begin position="290"/>
        <end position="328"/>
    </location>
</feature>
<proteinExistence type="predicted"/>